<dbReference type="Proteomes" id="UP000250321">
    <property type="component" value="Unassembled WGS sequence"/>
</dbReference>
<protein>
    <submittedName>
        <fullName evidence="1">Uncharacterized protein</fullName>
    </submittedName>
</protein>
<gene>
    <name evidence="1" type="ORF">Pyn_21868</name>
</gene>
<dbReference type="EMBL" id="PJQY01002178">
    <property type="protein sequence ID" value="PQP95828.1"/>
    <property type="molecule type" value="Genomic_DNA"/>
</dbReference>
<name>A0A314XTI6_PRUYE</name>
<accession>A0A314XTI6</accession>
<reference evidence="1 2" key="1">
    <citation type="submission" date="2018-02" db="EMBL/GenBank/DDBJ databases">
        <title>Draft genome of wild Prunus yedoensis var. nudiflora.</title>
        <authorList>
            <person name="Baek S."/>
            <person name="Kim J.-H."/>
            <person name="Choi K."/>
            <person name="Kim G.-B."/>
            <person name="Cho A."/>
            <person name="Jang H."/>
            <person name="Shin C.-H."/>
            <person name="Yu H.-J."/>
            <person name="Mun J.-H."/>
        </authorList>
    </citation>
    <scope>NUCLEOTIDE SEQUENCE [LARGE SCALE GENOMIC DNA]</scope>
    <source>
        <strain evidence="2">cv. Jeju island</strain>
        <tissue evidence="1">Leaf</tissue>
    </source>
</reference>
<comment type="caution">
    <text evidence="1">The sequence shown here is derived from an EMBL/GenBank/DDBJ whole genome shotgun (WGS) entry which is preliminary data.</text>
</comment>
<evidence type="ECO:0000313" key="1">
    <source>
        <dbReference type="EMBL" id="PQP95828.1"/>
    </source>
</evidence>
<dbReference type="AlphaFoldDB" id="A0A314XTI6"/>
<keyword evidence="2" id="KW-1185">Reference proteome</keyword>
<evidence type="ECO:0000313" key="2">
    <source>
        <dbReference type="Proteomes" id="UP000250321"/>
    </source>
</evidence>
<proteinExistence type="predicted"/>
<sequence>MSKNWGTKLEKYYNTTVPTKLAAFFGLESWLTHGTSSLQASGFLGQMGMRCGLNSKMKGHLNTDCSYEAALEGTAGYDTWTRAKIIRELENQPKPTAPSTKERQKVGVVRVKEQVRVTRLKRGQTLSGKADFAHTPQEANQTQSTRIGNLNLLENRHREGLEGCEGNILGQLILRRSQSY</sequence>
<organism evidence="1 2">
    <name type="scientific">Prunus yedoensis var. nudiflora</name>
    <dbReference type="NCBI Taxonomy" id="2094558"/>
    <lineage>
        <taxon>Eukaryota</taxon>
        <taxon>Viridiplantae</taxon>
        <taxon>Streptophyta</taxon>
        <taxon>Embryophyta</taxon>
        <taxon>Tracheophyta</taxon>
        <taxon>Spermatophyta</taxon>
        <taxon>Magnoliopsida</taxon>
        <taxon>eudicotyledons</taxon>
        <taxon>Gunneridae</taxon>
        <taxon>Pentapetalae</taxon>
        <taxon>rosids</taxon>
        <taxon>fabids</taxon>
        <taxon>Rosales</taxon>
        <taxon>Rosaceae</taxon>
        <taxon>Amygdaloideae</taxon>
        <taxon>Amygdaleae</taxon>
        <taxon>Prunus</taxon>
    </lineage>
</organism>